<evidence type="ECO:0000259" key="9">
    <source>
        <dbReference type="Pfam" id="PF05896"/>
    </source>
</evidence>
<proteinExistence type="inferred from homology"/>
<accession>A0A0A2EVR7</accession>
<evidence type="ECO:0000256" key="7">
    <source>
        <dbReference type="ARBA" id="ARBA00023201"/>
    </source>
</evidence>
<dbReference type="InterPro" id="IPR056148">
    <property type="entry name" value="NQRA_2nd"/>
</dbReference>
<keyword evidence="7 8" id="KW-0739">Sodium transport</keyword>
<evidence type="ECO:0000256" key="2">
    <source>
        <dbReference type="ARBA" id="ARBA00022967"/>
    </source>
</evidence>
<feature type="domain" description="NqrA second alpha/beta" evidence="11">
    <location>
        <begin position="116"/>
        <end position="255"/>
    </location>
</feature>
<dbReference type="NCBIfam" id="TIGR01936">
    <property type="entry name" value="nqrA"/>
    <property type="match status" value="1"/>
</dbReference>
<keyword evidence="1 8" id="KW-0813">Transport</keyword>
<evidence type="ECO:0000256" key="3">
    <source>
        <dbReference type="ARBA" id="ARBA00023027"/>
    </source>
</evidence>
<dbReference type="NCBIfam" id="NF003761">
    <property type="entry name" value="PRK05352.1-4"/>
    <property type="match status" value="1"/>
</dbReference>
<dbReference type="STRING" id="36874.HQ34_09420"/>
<dbReference type="GO" id="GO:0006814">
    <property type="term" value="P:sodium ion transport"/>
    <property type="evidence" value="ECO:0007669"/>
    <property type="project" value="UniProtKB-UniRule"/>
</dbReference>
<evidence type="ECO:0000259" key="11">
    <source>
        <dbReference type="Pfam" id="PF24836"/>
    </source>
</evidence>
<evidence type="ECO:0000256" key="5">
    <source>
        <dbReference type="ARBA" id="ARBA00023065"/>
    </source>
</evidence>
<dbReference type="RefSeq" id="WP_036850133.1">
    <property type="nucleotide sequence ID" value="NZ_JQJD01000003.1"/>
</dbReference>
<evidence type="ECO:0000256" key="6">
    <source>
        <dbReference type="ARBA" id="ARBA00023075"/>
    </source>
</evidence>
<comment type="catalytic activity">
    <reaction evidence="8">
        <text>a ubiquinone + n Na(+)(in) + NADH + H(+) = a ubiquinol + n Na(+)(out) + NAD(+)</text>
        <dbReference type="Rhea" id="RHEA:47748"/>
        <dbReference type="Rhea" id="RHEA-COMP:9565"/>
        <dbReference type="Rhea" id="RHEA-COMP:9566"/>
        <dbReference type="ChEBI" id="CHEBI:15378"/>
        <dbReference type="ChEBI" id="CHEBI:16389"/>
        <dbReference type="ChEBI" id="CHEBI:17976"/>
        <dbReference type="ChEBI" id="CHEBI:29101"/>
        <dbReference type="ChEBI" id="CHEBI:57540"/>
        <dbReference type="ChEBI" id="CHEBI:57945"/>
        <dbReference type="EC" id="7.2.1.1"/>
    </reaction>
</comment>
<keyword evidence="3 8" id="KW-0520">NAD</keyword>
<dbReference type="InterPro" id="IPR022615">
    <property type="entry name" value="NqrA_C_domain"/>
</dbReference>
<evidence type="ECO:0000256" key="8">
    <source>
        <dbReference type="HAMAP-Rule" id="MF_00425"/>
    </source>
</evidence>
<dbReference type="Pfam" id="PF24836">
    <property type="entry name" value="NQRA_2nd"/>
    <property type="match status" value="1"/>
</dbReference>
<dbReference type="Pfam" id="PF05896">
    <property type="entry name" value="NQRA_N"/>
    <property type="match status" value="1"/>
</dbReference>
<evidence type="ECO:0000313" key="13">
    <source>
        <dbReference type="Proteomes" id="UP000030125"/>
    </source>
</evidence>
<dbReference type="eggNOG" id="COG1726">
    <property type="taxonomic scope" value="Bacteria"/>
</dbReference>
<dbReference type="SUPFAM" id="SSF51230">
    <property type="entry name" value="Single hybrid motif"/>
    <property type="match status" value="1"/>
</dbReference>
<dbReference type="InterPro" id="IPR008703">
    <property type="entry name" value="NqrA"/>
</dbReference>
<dbReference type="HAMAP" id="MF_00425">
    <property type="entry name" value="NqrA"/>
    <property type="match status" value="1"/>
</dbReference>
<evidence type="ECO:0000313" key="12">
    <source>
        <dbReference type="EMBL" id="KGN83023.1"/>
    </source>
</evidence>
<sequence>MANVIKIKKGLDINLVGKASEVDIPVSMGEIFGVVPDHYPGFVPKLSIKVGDRVKAGTPVLYHKLFPQLVVTAPVSGEVVEIHRGEKRKILSINIKADATQEYEHFDVANVASMGADDLKALLLKSGMLALVRQRPYDYVVNPDVTPRDIFVTAQMTAPLTPDTEFVIKGQEAYLQKGIDALAKLTSGSVYVGTKQGSALRLSNCKTYEVVGPHPAGNVGVLINHTAPVNKGETVWTLSATELVIIGRFLATGKVDMTKKIAFVGARMEKRGYANVLPGADIHTLVADKLGNNTDDLRIIDGDVLTGVQVIGDYRYLSPYSNLVTAINEGADTHEMFGWAMPGFGKFSMSRSFPAFLMGKNKEYDIDARIRGGQRAIIVSNEYDKVFPMDIYPEYLLKSIITFDIDKMESLGIYEVAPEDFALCEFVDTSKLEIQYIVRKGLDELFKEMN</sequence>
<evidence type="ECO:0000259" key="10">
    <source>
        <dbReference type="Pfam" id="PF11973"/>
    </source>
</evidence>
<gene>
    <name evidence="8" type="primary">nqrA</name>
    <name evidence="12" type="ORF">HQ35_00975</name>
</gene>
<keyword evidence="6 8" id="KW-0830">Ubiquinone</keyword>
<comment type="subunit">
    <text evidence="8">Composed of six subunits; NqrA, NqrB, NqrC, NqrD, NqrE and NqrF.</text>
</comment>
<keyword evidence="2 8" id="KW-1278">Translocase</keyword>
<keyword evidence="4 8" id="KW-0915">Sodium</keyword>
<evidence type="ECO:0000256" key="1">
    <source>
        <dbReference type="ARBA" id="ARBA00022448"/>
    </source>
</evidence>
<dbReference type="AlphaFoldDB" id="A0A0A2EVR7"/>
<keyword evidence="13" id="KW-1185">Reference proteome</keyword>
<dbReference type="InterPro" id="IPR056147">
    <property type="entry name" value="NQRA_N"/>
</dbReference>
<comment type="similarity">
    <text evidence="8">Belongs to the NqrA family.</text>
</comment>
<reference evidence="12 13" key="1">
    <citation type="submission" date="2014-08" db="EMBL/GenBank/DDBJ databases">
        <title>Porphyromonas cangingivalis strain:COT-109_OH1386 Genome sequencing.</title>
        <authorList>
            <person name="Wallis C."/>
            <person name="Deusch O."/>
            <person name="O'Flynn C."/>
            <person name="Davis I."/>
            <person name="Jospin G."/>
            <person name="Darling A.E."/>
            <person name="Coil D.A."/>
            <person name="Alexiev A."/>
            <person name="Horsfall A."/>
            <person name="Kirkwood N."/>
            <person name="Harris S."/>
            <person name="Eisen J.A."/>
        </authorList>
    </citation>
    <scope>NUCLEOTIDE SEQUENCE [LARGE SCALE GENOMIC DNA]</scope>
    <source>
        <strain evidence="13">COT-109 OH1386</strain>
    </source>
</reference>
<dbReference type="EC" id="7.2.1.1" evidence="8"/>
<dbReference type="OrthoDB" id="9774536at2"/>
<dbReference type="InterPro" id="IPR011053">
    <property type="entry name" value="Single_hybrid_motif"/>
</dbReference>
<comment type="function">
    <text evidence="8">NQR complex catalyzes the reduction of ubiquinone-1 to ubiquinol by two successive reactions, coupled with the transport of Na(+) ions from the cytoplasm to the periplasm. NqrA to NqrE are probably involved in the second step, the conversion of ubisemiquinone to ubiquinol.</text>
</comment>
<comment type="caution">
    <text evidence="12">The sequence shown here is derived from an EMBL/GenBank/DDBJ whole genome shotgun (WGS) entry which is preliminary data.</text>
</comment>
<dbReference type="Proteomes" id="UP000030125">
    <property type="component" value="Unassembled WGS sequence"/>
</dbReference>
<dbReference type="Gene3D" id="2.40.50.100">
    <property type="match status" value="1"/>
</dbReference>
<dbReference type="PANTHER" id="PTHR37839:SF1">
    <property type="entry name" value="NA(+)-TRANSLOCATING NADH-QUINONE REDUCTASE SUBUNIT A"/>
    <property type="match status" value="1"/>
</dbReference>
<dbReference type="EMBL" id="JQJD01000003">
    <property type="protein sequence ID" value="KGN83023.1"/>
    <property type="molecule type" value="Genomic_DNA"/>
</dbReference>
<organism evidence="12 13">
    <name type="scientific">Porphyromonas cangingivalis</name>
    <dbReference type="NCBI Taxonomy" id="36874"/>
    <lineage>
        <taxon>Bacteria</taxon>
        <taxon>Pseudomonadati</taxon>
        <taxon>Bacteroidota</taxon>
        <taxon>Bacteroidia</taxon>
        <taxon>Bacteroidales</taxon>
        <taxon>Porphyromonadaceae</taxon>
        <taxon>Porphyromonas</taxon>
    </lineage>
</organism>
<feature type="domain" description="NqrA N-terminal barrel-sandwich hybrid" evidence="9">
    <location>
        <begin position="5"/>
        <end position="98"/>
    </location>
</feature>
<name>A0A0A2EVR7_PORCN</name>
<keyword evidence="5 8" id="KW-0406">Ion transport</keyword>
<protein>
    <recommendedName>
        <fullName evidence="8">Na(+)-translocating NADH-quinone reductase subunit A</fullName>
        <shortName evidence="8">Na(+)-NQR subunit A</shortName>
        <shortName evidence="8">Na(+)-translocating NQR subunit A</shortName>
        <ecNumber evidence="8">7.2.1.1</ecNumber>
    </recommendedName>
    <alternativeName>
        <fullName evidence="8">NQR complex subunit A</fullName>
    </alternativeName>
    <alternativeName>
        <fullName evidence="8">NQR-1 subunit A</fullName>
    </alternativeName>
</protein>
<evidence type="ECO:0000256" key="4">
    <source>
        <dbReference type="ARBA" id="ARBA00023053"/>
    </source>
</evidence>
<dbReference type="PANTHER" id="PTHR37839">
    <property type="entry name" value="NA(+)-TRANSLOCATING NADH-QUINONE REDUCTASE SUBUNIT A"/>
    <property type="match status" value="1"/>
</dbReference>
<feature type="domain" description="Na(+)-translocating NADH-quinone reductase subunit A C-terminal" evidence="10">
    <location>
        <begin position="261"/>
        <end position="310"/>
    </location>
</feature>
<dbReference type="Pfam" id="PF11973">
    <property type="entry name" value="NQRA_SLBB"/>
    <property type="match status" value="1"/>
</dbReference>
<dbReference type="GO" id="GO:0016655">
    <property type="term" value="F:oxidoreductase activity, acting on NAD(P)H, quinone or similar compound as acceptor"/>
    <property type="evidence" value="ECO:0007669"/>
    <property type="project" value="UniProtKB-UniRule"/>
</dbReference>